<keyword evidence="7" id="KW-0653">Protein transport</keyword>
<dbReference type="Proteomes" id="UP001497482">
    <property type="component" value="Chromosome 8"/>
</dbReference>
<evidence type="ECO:0000256" key="7">
    <source>
        <dbReference type="ARBA" id="ARBA00022927"/>
    </source>
</evidence>
<name>A0AAV2MKH8_KNICA</name>
<protein>
    <recommendedName>
        <fullName evidence="3">Nucleotide exchange factor SIL1</fullName>
    </recommendedName>
</protein>
<accession>A0AAV2MKH8</accession>
<dbReference type="GO" id="GO:0005788">
    <property type="term" value="C:endoplasmic reticulum lumen"/>
    <property type="evidence" value="ECO:0007669"/>
    <property type="project" value="UniProtKB-SubCell"/>
</dbReference>
<dbReference type="GO" id="GO:0000774">
    <property type="term" value="F:adenyl-nucleotide exchange factor activity"/>
    <property type="evidence" value="ECO:0007669"/>
    <property type="project" value="TreeGrafter"/>
</dbReference>
<sequence>MSTNTSSETGCMAPRLSRLTCLRLSIMVVLLFHCSYTFCQRLDGALSVVNNPEEVDDEDDENEVQVEDEEVLELVHPTNKWQSLKPGQAVPRGSHVRLNLQTGQREVRLGEDQLKYWNQQHSENDANDQFINPDELKEAMKKIKEDLKINQDSTKNDSPSSHFRPLEELKEDMAQLNLLVETDAQILRRLLTQLNSTRSTEEKLTILYELEYMVHQVDNAQNLCSMGGLLLLLEGLNSSDSKLQETSAFVLGSALSSNPTVQVKAVESGVLQTLLMLLATTENVTVQKKVLFAIVSLLRNFPFAQQHFLSNGGLQVMSEVFQGDGNRILQTRIVTLLHDLISEREQISKTKPDSDPSHEERLHQYSRVSLDKELVETNWCSLVPQLLNSPEHDHREKALLTLLAMAPLCVEQFGADQSLQTSLISLKTHYEEILHKEKTAETDGGYFQDIRLSHCSAMGDGEVMEMAALGRPFNLGMLYDCRADRLVPGITLWDIGDLMQDTRVAPKPNSEFHVVASESISDKSSSMGVEASVKASFLGGLIEVEDNIEHNSVTLSFSAPSFGVETIKTYRVEYCVDGAEEWEQTETEGDQVTVTGLSPNTEYSFRVRAVTDVGVGPAAQCTGNVLQKSDKMFRFIATVLSMVKQRMKFSGSKKRPTLSRC</sequence>
<evidence type="ECO:0000313" key="13">
    <source>
        <dbReference type="Proteomes" id="UP001497482"/>
    </source>
</evidence>
<evidence type="ECO:0000256" key="2">
    <source>
        <dbReference type="ARBA" id="ARBA00010588"/>
    </source>
</evidence>
<dbReference type="FunFam" id="1.25.10.10:FF:000148">
    <property type="entry name" value="SIL1 nucleotide exchange factor"/>
    <property type="match status" value="1"/>
</dbReference>
<evidence type="ECO:0000256" key="8">
    <source>
        <dbReference type="ARBA" id="ARBA00023010"/>
    </source>
</evidence>
<evidence type="ECO:0000256" key="5">
    <source>
        <dbReference type="ARBA" id="ARBA00022729"/>
    </source>
</evidence>
<dbReference type="AlphaFoldDB" id="A0AAV2MKH8"/>
<evidence type="ECO:0000256" key="3">
    <source>
        <dbReference type="ARBA" id="ARBA00015352"/>
    </source>
</evidence>
<dbReference type="SUPFAM" id="SSF49265">
    <property type="entry name" value="Fibronectin type III"/>
    <property type="match status" value="1"/>
</dbReference>
<dbReference type="PROSITE" id="PS50853">
    <property type="entry name" value="FN3"/>
    <property type="match status" value="1"/>
</dbReference>
<feature type="domain" description="Fibronectin type-III" evidence="11">
    <location>
        <begin position="538"/>
        <end position="630"/>
    </location>
</feature>
<keyword evidence="4" id="KW-0813">Transport</keyword>
<keyword evidence="9" id="KW-0325">Glycoprotein</keyword>
<comment type="function">
    <text evidence="10">Required for protein translocation and folding in the endoplasmic reticulum (ER). Functions as a nucleotide exchange factor for the ER lumenal chaperone HSPA5.</text>
</comment>
<dbReference type="InterPro" id="IPR013783">
    <property type="entry name" value="Ig-like_fold"/>
</dbReference>
<dbReference type="InterPro" id="IPR036116">
    <property type="entry name" value="FN3_sf"/>
</dbReference>
<dbReference type="InterPro" id="IPR011989">
    <property type="entry name" value="ARM-like"/>
</dbReference>
<comment type="subcellular location">
    <subcellularLocation>
        <location evidence="1">Endoplasmic reticulum lumen</location>
    </subcellularLocation>
</comment>
<evidence type="ECO:0000313" key="12">
    <source>
        <dbReference type="EMBL" id="CAL1613824.1"/>
    </source>
</evidence>
<evidence type="ECO:0000256" key="1">
    <source>
        <dbReference type="ARBA" id="ARBA00004319"/>
    </source>
</evidence>
<dbReference type="SMART" id="SM00060">
    <property type="entry name" value="FN3"/>
    <property type="match status" value="1"/>
</dbReference>
<dbReference type="PANTHER" id="PTHR19316:SF35">
    <property type="entry name" value="NUCLEOTIDE EXCHANGE FACTOR SIL1"/>
    <property type="match status" value="1"/>
</dbReference>
<keyword evidence="13" id="KW-1185">Reference proteome</keyword>
<dbReference type="Pfam" id="PF00041">
    <property type="entry name" value="fn3"/>
    <property type="match status" value="1"/>
</dbReference>
<keyword evidence="5" id="KW-0732">Signal</keyword>
<evidence type="ECO:0000256" key="4">
    <source>
        <dbReference type="ARBA" id="ARBA00022448"/>
    </source>
</evidence>
<reference evidence="12 13" key="1">
    <citation type="submission" date="2024-04" db="EMBL/GenBank/DDBJ databases">
        <authorList>
            <person name="Waldvogel A.-M."/>
            <person name="Schoenle A."/>
        </authorList>
    </citation>
    <scope>NUCLEOTIDE SEQUENCE [LARGE SCALE GENOMIC DNA]</scope>
</reference>
<organism evidence="12 13">
    <name type="scientific">Knipowitschia caucasica</name>
    <name type="common">Caucasian dwarf goby</name>
    <name type="synonym">Pomatoschistus caucasicus</name>
    <dbReference type="NCBI Taxonomy" id="637954"/>
    <lineage>
        <taxon>Eukaryota</taxon>
        <taxon>Metazoa</taxon>
        <taxon>Chordata</taxon>
        <taxon>Craniata</taxon>
        <taxon>Vertebrata</taxon>
        <taxon>Euteleostomi</taxon>
        <taxon>Actinopterygii</taxon>
        <taxon>Neopterygii</taxon>
        <taxon>Teleostei</taxon>
        <taxon>Neoteleostei</taxon>
        <taxon>Acanthomorphata</taxon>
        <taxon>Gobiaria</taxon>
        <taxon>Gobiiformes</taxon>
        <taxon>Gobioidei</taxon>
        <taxon>Gobiidae</taxon>
        <taxon>Gobiinae</taxon>
        <taxon>Knipowitschia</taxon>
    </lineage>
</organism>
<keyword evidence="6" id="KW-0256">Endoplasmic reticulum</keyword>
<dbReference type="InterPro" id="IPR003961">
    <property type="entry name" value="FN3_dom"/>
</dbReference>
<dbReference type="InterPro" id="IPR050693">
    <property type="entry name" value="Hsp70_NEF-Inhibitors"/>
</dbReference>
<evidence type="ECO:0000256" key="10">
    <source>
        <dbReference type="ARBA" id="ARBA00037748"/>
    </source>
</evidence>
<evidence type="ECO:0000256" key="6">
    <source>
        <dbReference type="ARBA" id="ARBA00022824"/>
    </source>
</evidence>
<proteinExistence type="inferred from homology"/>
<dbReference type="Gene3D" id="1.25.10.10">
    <property type="entry name" value="Leucine-rich Repeat Variant"/>
    <property type="match status" value="1"/>
</dbReference>
<keyword evidence="8" id="KW-0811">Translocation</keyword>
<dbReference type="CDD" id="cd00063">
    <property type="entry name" value="FN3"/>
    <property type="match status" value="1"/>
</dbReference>
<evidence type="ECO:0000259" key="11">
    <source>
        <dbReference type="PROSITE" id="PS50853"/>
    </source>
</evidence>
<dbReference type="GO" id="GO:0015031">
    <property type="term" value="P:protein transport"/>
    <property type="evidence" value="ECO:0007669"/>
    <property type="project" value="UniProtKB-KW"/>
</dbReference>
<dbReference type="SUPFAM" id="SSF48371">
    <property type="entry name" value="ARM repeat"/>
    <property type="match status" value="1"/>
</dbReference>
<dbReference type="InterPro" id="IPR016024">
    <property type="entry name" value="ARM-type_fold"/>
</dbReference>
<dbReference type="Gene3D" id="2.60.40.10">
    <property type="entry name" value="Immunoglobulins"/>
    <property type="match status" value="1"/>
</dbReference>
<gene>
    <name evidence="12" type="ORF">KC01_LOCUS39967</name>
</gene>
<dbReference type="PANTHER" id="PTHR19316">
    <property type="entry name" value="PROTEIN FOLDING REGULATOR"/>
    <property type="match status" value="1"/>
</dbReference>
<evidence type="ECO:0000256" key="9">
    <source>
        <dbReference type="ARBA" id="ARBA00023180"/>
    </source>
</evidence>
<dbReference type="EMBL" id="OZ035830">
    <property type="protein sequence ID" value="CAL1613824.1"/>
    <property type="molecule type" value="Genomic_DNA"/>
</dbReference>
<comment type="similarity">
    <text evidence="2">Belongs to the SIL1 family.</text>
</comment>